<sequence length="115" mass="12910">MADKTVFDLYSNFDIQPRSSVYFKQLDEAASKTQQDSESETSRQAGLVTTETPQEQTKPTEVRLVSMSHTAMDNGSSQEQTKMYYILSSSLEITSGIAIQMIQPRHPLSESTVRL</sequence>
<protein>
    <submittedName>
        <fullName evidence="2">Uncharacterized protein</fullName>
    </submittedName>
</protein>
<evidence type="ECO:0000313" key="2">
    <source>
        <dbReference type="EMBL" id="PIK59188.1"/>
    </source>
</evidence>
<evidence type="ECO:0000256" key="1">
    <source>
        <dbReference type="SAM" id="MobiDB-lite"/>
    </source>
</evidence>
<proteinExistence type="predicted"/>
<evidence type="ECO:0000313" key="3">
    <source>
        <dbReference type="Proteomes" id="UP000230750"/>
    </source>
</evidence>
<accession>A0A2G8LG10</accession>
<feature type="compositionally biased region" description="Low complexity" evidence="1">
    <location>
        <begin position="49"/>
        <end position="59"/>
    </location>
</feature>
<name>A0A2G8LG10_STIJA</name>
<dbReference type="EMBL" id="MRZV01000090">
    <property type="protein sequence ID" value="PIK59188.1"/>
    <property type="molecule type" value="Genomic_DNA"/>
</dbReference>
<organism evidence="2 3">
    <name type="scientific">Stichopus japonicus</name>
    <name type="common">Sea cucumber</name>
    <dbReference type="NCBI Taxonomy" id="307972"/>
    <lineage>
        <taxon>Eukaryota</taxon>
        <taxon>Metazoa</taxon>
        <taxon>Echinodermata</taxon>
        <taxon>Eleutherozoa</taxon>
        <taxon>Echinozoa</taxon>
        <taxon>Holothuroidea</taxon>
        <taxon>Aspidochirotacea</taxon>
        <taxon>Aspidochirotida</taxon>
        <taxon>Stichopodidae</taxon>
        <taxon>Apostichopus</taxon>
    </lineage>
</organism>
<reference evidence="2 3" key="1">
    <citation type="journal article" date="2017" name="PLoS Biol.">
        <title>The sea cucumber genome provides insights into morphological evolution and visceral regeneration.</title>
        <authorList>
            <person name="Zhang X."/>
            <person name="Sun L."/>
            <person name="Yuan J."/>
            <person name="Sun Y."/>
            <person name="Gao Y."/>
            <person name="Zhang L."/>
            <person name="Li S."/>
            <person name="Dai H."/>
            <person name="Hamel J.F."/>
            <person name="Liu C."/>
            <person name="Yu Y."/>
            <person name="Liu S."/>
            <person name="Lin W."/>
            <person name="Guo K."/>
            <person name="Jin S."/>
            <person name="Xu P."/>
            <person name="Storey K.B."/>
            <person name="Huan P."/>
            <person name="Zhang T."/>
            <person name="Zhou Y."/>
            <person name="Zhang J."/>
            <person name="Lin C."/>
            <person name="Li X."/>
            <person name="Xing L."/>
            <person name="Huo D."/>
            <person name="Sun M."/>
            <person name="Wang L."/>
            <person name="Mercier A."/>
            <person name="Li F."/>
            <person name="Yang H."/>
            <person name="Xiang J."/>
        </authorList>
    </citation>
    <scope>NUCLEOTIDE SEQUENCE [LARGE SCALE GENOMIC DNA]</scope>
    <source>
        <strain evidence="2">Shaxun</strain>
        <tissue evidence="2">Muscle</tissue>
    </source>
</reference>
<feature type="region of interest" description="Disordered" evidence="1">
    <location>
        <begin position="27"/>
        <end position="59"/>
    </location>
</feature>
<keyword evidence="3" id="KW-1185">Reference proteome</keyword>
<dbReference type="Proteomes" id="UP000230750">
    <property type="component" value="Unassembled WGS sequence"/>
</dbReference>
<gene>
    <name evidence="2" type="ORF">BSL78_03885</name>
</gene>
<comment type="caution">
    <text evidence="2">The sequence shown here is derived from an EMBL/GenBank/DDBJ whole genome shotgun (WGS) entry which is preliminary data.</text>
</comment>
<dbReference type="AlphaFoldDB" id="A0A2G8LG10"/>